<dbReference type="HOGENOM" id="CLU_1243248_0_0_9"/>
<proteinExistence type="predicted"/>
<dbReference type="OrthoDB" id="2991570at2"/>
<dbReference type="AlphaFoldDB" id="A4J2M0"/>
<dbReference type="RefSeq" id="WP_011877158.1">
    <property type="nucleotide sequence ID" value="NC_009253.1"/>
</dbReference>
<gene>
    <name evidence="1" type="ordered locus">Dred_0785</name>
</gene>
<name>A4J2M0_DESRM</name>
<dbReference type="KEGG" id="drm:Dred_0785"/>
<dbReference type="STRING" id="349161.Dred_0785"/>
<protein>
    <submittedName>
        <fullName evidence="1">Uncharacterized protein</fullName>
    </submittedName>
</protein>
<dbReference type="eggNOG" id="COG0640">
    <property type="taxonomic scope" value="Bacteria"/>
</dbReference>
<dbReference type="Proteomes" id="UP000001556">
    <property type="component" value="Chromosome"/>
</dbReference>
<reference evidence="1 2" key="1">
    <citation type="submission" date="2007-03" db="EMBL/GenBank/DDBJ databases">
        <title>Complete sequence of Desulfotomaculum reducens MI-1.</title>
        <authorList>
            <consortium name="US DOE Joint Genome Institute"/>
            <person name="Copeland A."/>
            <person name="Lucas S."/>
            <person name="Lapidus A."/>
            <person name="Barry K."/>
            <person name="Detter J.C."/>
            <person name="Glavina del Rio T."/>
            <person name="Hammon N."/>
            <person name="Israni S."/>
            <person name="Dalin E."/>
            <person name="Tice H."/>
            <person name="Pitluck S."/>
            <person name="Sims D."/>
            <person name="Brettin T."/>
            <person name="Bruce D."/>
            <person name="Han C."/>
            <person name="Tapia R."/>
            <person name="Schmutz J."/>
            <person name="Larimer F."/>
            <person name="Land M."/>
            <person name="Hauser L."/>
            <person name="Kyrpides N."/>
            <person name="Kim E."/>
            <person name="Tebo B.M."/>
            <person name="Richardson P."/>
        </authorList>
    </citation>
    <scope>NUCLEOTIDE SEQUENCE [LARGE SCALE GENOMIC DNA]</scope>
    <source>
        <strain evidence="1 2">MI-1</strain>
    </source>
</reference>
<keyword evidence="2" id="KW-1185">Reference proteome</keyword>
<dbReference type="EMBL" id="CP000612">
    <property type="protein sequence ID" value="ABO49323.1"/>
    <property type="molecule type" value="Genomic_DNA"/>
</dbReference>
<accession>A4J2M0</accession>
<organism evidence="1 2">
    <name type="scientific">Desulforamulus reducens (strain ATCC BAA-1160 / DSM 100696 / MI-1)</name>
    <name type="common">Desulfotomaculum reducens</name>
    <dbReference type="NCBI Taxonomy" id="349161"/>
    <lineage>
        <taxon>Bacteria</taxon>
        <taxon>Bacillati</taxon>
        <taxon>Bacillota</taxon>
        <taxon>Clostridia</taxon>
        <taxon>Eubacteriales</taxon>
        <taxon>Peptococcaceae</taxon>
        <taxon>Desulforamulus</taxon>
    </lineage>
</organism>
<sequence>MNWTSEEHFVTSFVGMLMNSHHSDNFYVLREVKTSYGRPDVVVIEYDQDKLNDRRRRIPISKNLFTKECAYVMAFLTYRRWVKISNLQKFLNCSHSQIKNVIQILNLHGLILHRDDCIRAKPIRENLVIKRLCTYEAKLFKWKDAIEQAERHLWFTGDSYVLLPEYKQSLLNEVSTECRRRGVGLTLFDLKENNLCINVRSAETGIKNSPFLWIINELFITGEITNDKGIQTGYFSN</sequence>
<evidence type="ECO:0000313" key="1">
    <source>
        <dbReference type="EMBL" id="ABO49323.1"/>
    </source>
</evidence>
<evidence type="ECO:0000313" key="2">
    <source>
        <dbReference type="Proteomes" id="UP000001556"/>
    </source>
</evidence>